<dbReference type="InterPro" id="IPR057949">
    <property type="entry name" value="TPR_TEX10"/>
</dbReference>
<proteinExistence type="predicted"/>
<name>A0A2G9P3T3_AQUCT</name>
<reference evidence="3" key="1">
    <citation type="journal article" date="2017" name="Nat. Commun.">
        <title>The North American bullfrog draft genome provides insight into hormonal regulation of long noncoding RNA.</title>
        <authorList>
            <person name="Hammond S.A."/>
            <person name="Warren R.L."/>
            <person name="Vandervalk B.P."/>
            <person name="Kucuk E."/>
            <person name="Khan H."/>
            <person name="Gibb E.A."/>
            <person name="Pandoh P."/>
            <person name="Kirk H."/>
            <person name="Zhao Y."/>
            <person name="Jones M."/>
            <person name="Mungall A.J."/>
            <person name="Coope R."/>
            <person name="Pleasance S."/>
            <person name="Moore R.A."/>
            <person name="Holt R.A."/>
            <person name="Round J.M."/>
            <person name="Ohora S."/>
            <person name="Walle B.V."/>
            <person name="Veldhoen N."/>
            <person name="Helbing C.C."/>
            <person name="Birol I."/>
        </authorList>
    </citation>
    <scope>NUCLEOTIDE SEQUENCE [LARGE SCALE GENOMIC DNA]</scope>
</reference>
<dbReference type="OrthoDB" id="361362at2759"/>
<keyword evidence="3" id="KW-1185">Reference proteome</keyword>
<dbReference type="EMBL" id="KV922939">
    <property type="protein sequence ID" value="PIN97996.1"/>
    <property type="molecule type" value="Genomic_DNA"/>
</dbReference>
<dbReference type="Proteomes" id="UP000228934">
    <property type="component" value="Unassembled WGS sequence"/>
</dbReference>
<dbReference type="AlphaFoldDB" id="A0A2G9P3T3"/>
<evidence type="ECO:0000313" key="2">
    <source>
        <dbReference type="EMBL" id="PIN97996.1"/>
    </source>
</evidence>
<dbReference type="Pfam" id="PF25781">
    <property type="entry name" value="TPR_TEX10"/>
    <property type="match status" value="1"/>
</dbReference>
<feature type="domain" description="TEX10-like TPR repeats" evidence="1">
    <location>
        <begin position="3"/>
        <end position="154"/>
    </location>
</feature>
<protein>
    <recommendedName>
        <fullName evidence="1">TEX10-like TPR repeats domain-containing protein</fullName>
    </recommendedName>
</protein>
<organism evidence="2 3">
    <name type="scientific">Aquarana catesbeiana</name>
    <name type="common">American bullfrog</name>
    <name type="synonym">Rana catesbeiana</name>
    <dbReference type="NCBI Taxonomy" id="8400"/>
    <lineage>
        <taxon>Eukaryota</taxon>
        <taxon>Metazoa</taxon>
        <taxon>Chordata</taxon>
        <taxon>Craniata</taxon>
        <taxon>Vertebrata</taxon>
        <taxon>Euteleostomi</taxon>
        <taxon>Amphibia</taxon>
        <taxon>Batrachia</taxon>
        <taxon>Anura</taxon>
        <taxon>Neobatrachia</taxon>
        <taxon>Ranoidea</taxon>
        <taxon>Ranidae</taxon>
        <taxon>Aquarana</taxon>
    </lineage>
</organism>
<evidence type="ECO:0000313" key="3">
    <source>
        <dbReference type="Proteomes" id="UP000228934"/>
    </source>
</evidence>
<gene>
    <name evidence="2" type="ORF">AB205_0180580</name>
</gene>
<evidence type="ECO:0000259" key="1">
    <source>
        <dbReference type="Pfam" id="PF25781"/>
    </source>
</evidence>
<accession>A0A2G9P3T3</accession>
<sequence>GGLIIMPDSTIGSVLHAINTLLDQSCVLSETLYTFLASNCYSIFNCLLTMEKDAEHVQKRDNLWGECISLFSMLPNVLKLMLQNLQVSRACQEELPVIAQLLRLLLQNPQLRSHMMTNAFLVQQTLQDVMNLKSCEIQEQWLTDLQYCFNVYLSKQIQE</sequence>
<feature type="non-terminal residue" evidence="2">
    <location>
        <position position="1"/>
    </location>
</feature>